<evidence type="ECO:0000256" key="6">
    <source>
        <dbReference type="ARBA" id="ARBA00022989"/>
    </source>
</evidence>
<dbReference type="RefSeq" id="WP_039679003.1">
    <property type="nucleotide sequence ID" value="NZ_JWHR01000064.1"/>
</dbReference>
<feature type="transmembrane region" description="Helical" evidence="9">
    <location>
        <begin position="139"/>
        <end position="165"/>
    </location>
</feature>
<protein>
    <submittedName>
        <fullName evidence="11">Sodium:proton antiporter</fullName>
    </submittedName>
</protein>
<evidence type="ECO:0000256" key="4">
    <source>
        <dbReference type="ARBA" id="ARBA00022475"/>
    </source>
</evidence>
<comment type="caution">
    <text evidence="11">The sequence shown here is derived from an EMBL/GenBank/DDBJ whole genome shotgun (WGS) entry which is preliminary data.</text>
</comment>
<comment type="similarity">
    <text evidence="8">Belongs to the NhaC Na(+)/H(+) (TC 2.A.35) antiporter family.</text>
</comment>
<evidence type="ECO:0000256" key="5">
    <source>
        <dbReference type="ARBA" id="ARBA00022692"/>
    </source>
</evidence>
<dbReference type="InterPro" id="IPR004770">
    <property type="entry name" value="Na/H_antiport_NhaC"/>
</dbReference>
<feature type="transmembrane region" description="Helical" evidence="9">
    <location>
        <begin position="353"/>
        <end position="371"/>
    </location>
</feature>
<keyword evidence="7 9" id="KW-0472">Membrane</keyword>
<dbReference type="OrthoDB" id="9762978at2"/>
<evidence type="ECO:0000259" key="10">
    <source>
        <dbReference type="Pfam" id="PF03553"/>
    </source>
</evidence>
<feature type="transmembrane region" description="Helical" evidence="9">
    <location>
        <begin position="193"/>
        <end position="212"/>
    </location>
</feature>
<feature type="domain" description="Na+/H+ antiporter NhaC-like C-terminal" evidence="10">
    <location>
        <begin position="162"/>
        <end position="455"/>
    </location>
</feature>
<gene>
    <name evidence="11" type="ORF">QX51_06015</name>
</gene>
<evidence type="ECO:0000256" key="8">
    <source>
        <dbReference type="ARBA" id="ARBA00038435"/>
    </source>
</evidence>
<dbReference type="GO" id="GO:0005886">
    <property type="term" value="C:plasma membrane"/>
    <property type="evidence" value="ECO:0007669"/>
    <property type="project" value="UniProtKB-SubCell"/>
</dbReference>
<dbReference type="Pfam" id="PF03553">
    <property type="entry name" value="Na_H_antiporter"/>
    <property type="match status" value="1"/>
</dbReference>
<dbReference type="InterPro" id="IPR052180">
    <property type="entry name" value="NhaC_Na-H+_Antiporter"/>
</dbReference>
<dbReference type="PANTHER" id="PTHR33451">
    <property type="entry name" value="MALATE-2H(+)/NA(+)-LACTATE ANTIPORTER"/>
    <property type="match status" value="1"/>
</dbReference>
<keyword evidence="3" id="KW-0050">Antiport</keyword>
<evidence type="ECO:0000313" key="12">
    <source>
        <dbReference type="Proteomes" id="UP000031189"/>
    </source>
</evidence>
<feature type="transmembrane region" description="Helical" evidence="9">
    <location>
        <begin position="313"/>
        <end position="333"/>
    </location>
</feature>
<dbReference type="STRING" id="1577792.QX51_06015"/>
<feature type="transmembrane region" description="Helical" evidence="9">
    <location>
        <begin position="233"/>
        <end position="256"/>
    </location>
</feature>
<evidence type="ECO:0000256" key="2">
    <source>
        <dbReference type="ARBA" id="ARBA00022448"/>
    </source>
</evidence>
<evidence type="ECO:0000256" key="7">
    <source>
        <dbReference type="ARBA" id="ARBA00023136"/>
    </source>
</evidence>
<keyword evidence="6 9" id="KW-1133">Transmembrane helix</keyword>
<sequence length="480" mass="50764">MKEQSGRKATLFDAMIPITALMLFLGVGIFMYGASPHVPLVGATAVAGIVAVYRLGFKWKDLETSMFDSIKMAMQAILIIMIIGILIGTWIVSGVVPCMIYWGLKILSPNIFLVAAVLVCAVVSLATGSSWSTMGTVGVALLGIGQSLGIPIGLVVGSIISGAYFGDKLSPLSETTNLAPAMAGTDLFTHIKYMLYSTIPSLIICLVIYGVMGMKYSGQALDVSQIELIRNTLSSSFNTLSPVLLLAPVIVIGLVIFKVPAIPGLIVGAVTGILFAVFLQGQSIGAILEAAQNGYVSQTGVALVDDLLSKGGLMNMMSTVSMTICALSLGGILEKTGMLEVIASSLLRFAKGIFGTVLCTMVTCFFTNAIAGEQYLSLVIPGRMYSKEYQKRGIHPKMLSRALEDSGTLSSPLVPWNTCGAYIAGTLGVSAFVYAPYALLNIINPIVSLILIVCKIKIAKIDDEPETCLNINDNESITLV</sequence>
<dbReference type="EMBL" id="JWHR01000064">
    <property type="protein sequence ID" value="KHS57721.1"/>
    <property type="molecule type" value="Genomic_DNA"/>
</dbReference>
<accession>A0A0B3VLU4</accession>
<reference evidence="11 12" key="1">
    <citation type="submission" date="2014-12" db="EMBL/GenBank/DDBJ databases">
        <title>Draft genome sequence of Terrisporobacter sp. 08-306576, isolated from the blood culture of a bacteremia patient.</title>
        <authorList>
            <person name="Lund L.C."/>
            <person name="Sydenham T.V."/>
            <person name="Hogh S.V."/>
            <person name="Skov M.N."/>
            <person name="Kemp M."/>
            <person name="Justesen U.S."/>
        </authorList>
    </citation>
    <scope>NUCLEOTIDE SEQUENCE [LARGE SCALE GENOMIC DNA]</scope>
    <source>
        <strain evidence="11 12">08-306576</strain>
    </source>
</reference>
<name>A0A0B3VLU4_9FIRM</name>
<feature type="transmembrane region" description="Helical" evidence="9">
    <location>
        <begin position="262"/>
        <end position="279"/>
    </location>
</feature>
<keyword evidence="2" id="KW-0813">Transport</keyword>
<dbReference type="AlphaFoldDB" id="A0A0B3VLU4"/>
<dbReference type="NCBIfam" id="TIGR00931">
    <property type="entry name" value="antiport_nhaC"/>
    <property type="match status" value="1"/>
</dbReference>
<feature type="transmembrane region" description="Helical" evidence="9">
    <location>
        <begin position="77"/>
        <end position="104"/>
    </location>
</feature>
<dbReference type="Proteomes" id="UP000031189">
    <property type="component" value="Unassembled WGS sequence"/>
</dbReference>
<organism evidence="11 12">
    <name type="scientific">Terrisporobacter othiniensis</name>
    <dbReference type="NCBI Taxonomy" id="1577792"/>
    <lineage>
        <taxon>Bacteria</taxon>
        <taxon>Bacillati</taxon>
        <taxon>Bacillota</taxon>
        <taxon>Clostridia</taxon>
        <taxon>Peptostreptococcales</taxon>
        <taxon>Peptostreptococcaceae</taxon>
        <taxon>Terrisporobacter</taxon>
    </lineage>
</organism>
<proteinExistence type="inferred from homology"/>
<dbReference type="GO" id="GO:0015297">
    <property type="term" value="F:antiporter activity"/>
    <property type="evidence" value="ECO:0007669"/>
    <property type="project" value="UniProtKB-KW"/>
</dbReference>
<feature type="transmembrane region" description="Helical" evidence="9">
    <location>
        <begin position="38"/>
        <end position="56"/>
    </location>
</feature>
<evidence type="ECO:0000256" key="9">
    <source>
        <dbReference type="SAM" id="Phobius"/>
    </source>
</evidence>
<feature type="transmembrane region" description="Helical" evidence="9">
    <location>
        <begin position="12"/>
        <end position="32"/>
    </location>
</feature>
<feature type="transmembrane region" description="Helical" evidence="9">
    <location>
        <begin position="110"/>
        <end position="127"/>
    </location>
</feature>
<evidence type="ECO:0000256" key="3">
    <source>
        <dbReference type="ARBA" id="ARBA00022449"/>
    </source>
</evidence>
<keyword evidence="4" id="KW-1003">Cell membrane</keyword>
<evidence type="ECO:0000256" key="1">
    <source>
        <dbReference type="ARBA" id="ARBA00004651"/>
    </source>
</evidence>
<comment type="subcellular location">
    <subcellularLocation>
        <location evidence="1">Cell membrane</location>
        <topology evidence="1">Multi-pass membrane protein</topology>
    </subcellularLocation>
</comment>
<keyword evidence="12" id="KW-1185">Reference proteome</keyword>
<evidence type="ECO:0000313" key="11">
    <source>
        <dbReference type="EMBL" id="KHS57721.1"/>
    </source>
</evidence>
<keyword evidence="5 9" id="KW-0812">Transmembrane</keyword>
<dbReference type="InterPro" id="IPR018461">
    <property type="entry name" value="Na/H_Antiport_NhaC-like_C"/>
</dbReference>
<dbReference type="PANTHER" id="PTHR33451:SF3">
    <property type="entry name" value="MALATE-2H(+)_NA(+)-LACTATE ANTIPORTER"/>
    <property type="match status" value="1"/>
</dbReference>